<feature type="region of interest" description="Disordered" evidence="1">
    <location>
        <begin position="1"/>
        <end position="66"/>
    </location>
</feature>
<keyword evidence="3" id="KW-1185">Reference proteome</keyword>
<accession>A0ABX9JP27</accession>
<comment type="caution">
    <text evidence="2">The sequence shown here is derived from an EMBL/GenBank/DDBJ whole genome shotgun (WGS) entry which is preliminary data.</text>
</comment>
<dbReference type="RefSeq" id="WP_047857730.1">
    <property type="nucleotide sequence ID" value="NZ_CP011509.1"/>
</dbReference>
<evidence type="ECO:0000256" key="1">
    <source>
        <dbReference type="SAM" id="MobiDB-lite"/>
    </source>
</evidence>
<feature type="compositionally biased region" description="Basic and acidic residues" evidence="1">
    <location>
        <begin position="41"/>
        <end position="59"/>
    </location>
</feature>
<evidence type="ECO:0000313" key="2">
    <source>
        <dbReference type="EMBL" id="REG23534.1"/>
    </source>
</evidence>
<protein>
    <submittedName>
        <fullName evidence="2">Uncharacterized protein</fullName>
    </submittedName>
</protein>
<reference evidence="2 3" key="1">
    <citation type="submission" date="2018-08" db="EMBL/GenBank/DDBJ databases">
        <title>Genomic Encyclopedia of Archaeal and Bacterial Type Strains, Phase II (KMG-II): from individual species to whole genera.</title>
        <authorList>
            <person name="Goeker M."/>
        </authorList>
    </citation>
    <scope>NUCLEOTIDE SEQUENCE [LARGE SCALE GENOMIC DNA]</scope>
    <source>
        <strain evidence="2 3">DSM 2261</strain>
    </source>
</reference>
<proteinExistence type="predicted"/>
<dbReference type="EMBL" id="QUMU01000016">
    <property type="protein sequence ID" value="REG23534.1"/>
    <property type="molecule type" value="Genomic_DNA"/>
</dbReference>
<dbReference type="Proteomes" id="UP000256345">
    <property type="component" value="Unassembled WGS sequence"/>
</dbReference>
<sequence length="493" mass="53812">MTRKGPPGSVPSGLHLLLARADDRQPVLPAGLPEETAQEAPRPEKLPGRAEVPSLEKPDANPNDLPAQRWGVVAPEGEEGEALLRALAPLMEHRERQQGAPVRVYRVPADMDAKQAVAWRRDVHQDEAVPQEERPRYLLLLGDLHRVSMELQQVMALGAFVGRLHVATPSGEPDLAGYRAYAEKVLASEGRAAPDEAAEVLLYCADDGTPATAQGRWLLVEPCARQVETRWKQRHPALRLRVWGEERVALEELLQVGGAARSGVMLSVSHGLGKPRRGWSSLEQQRARQGALRLASGELLTAEELRTTPFLPEGMWFCLACFGAATPPRSAFHAWLTLLAREGGQKDLSQEVLESLPKEGERPFLAALPQAALANPRGPLAIIGHGDLAWTYGFTTVGAASRGRASRITGALEVLANGSRAGVALDALMRAYREVNDGLMTEYQERQDARLEGRPDPVDPVEHAARWMERNDLRGYVLLGDPAARLCLRSAGI</sequence>
<gene>
    <name evidence="2" type="ORF">ATI61_1162</name>
</gene>
<name>A0ABX9JP27_9BACT</name>
<evidence type="ECO:0000313" key="3">
    <source>
        <dbReference type="Proteomes" id="UP000256345"/>
    </source>
</evidence>
<organism evidence="2 3">
    <name type="scientific">Archangium gephyra</name>
    <dbReference type="NCBI Taxonomy" id="48"/>
    <lineage>
        <taxon>Bacteria</taxon>
        <taxon>Pseudomonadati</taxon>
        <taxon>Myxococcota</taxon>
        <taxon>Myxococcia</taxon>
        <taxon>Myxococcales</taxon>
        <taxon>Cystobacterineae</taxon>
        <taxon>Archangiaceae</taxon>
        <taxon>Archangium</taxon>
    </lineage>
</organism>